<dbReference type="AlphaFoldDB" id="A0A3Q3INB1"/>
<evidence type="ECO:0000259" key="3">
    <source>
        <dbReference type="Pfam" id="PF01336"/>
    </source>
</evidence>
<proteinExistence type="predicted"/>
<organism evidence="4 5">
    <name type="scientific">Monopterus albus</name>
    <name type="common">Swamp eel</name>
    <dbReference type="NCBI Taxonomy" id="43700"/>
    <lineage>
        <taxon>Eukaryota</taxon>
        <taxon>Metazoa</taxon>
        <taxon>Chordata</taxon>
        <taxon>Craniata</taxon>
        <taxon>Vertebrata</taxon>
        <taxon>Euteleostomi</taxon>
        <taxon>Actinopterygii</taxon>
        <taxon>Neopterygii</taxon>
        <taxon>Teleostei</taxon>
        <taxon>Neoteleostei</taxon>
        <taxon>Acanthomorphata</taxon>
        <taxon>Anabantaria</taxon>
        <taxon>Synbranchiformes</taxon>
        <taxon>Synbranchidae</taxon>
        <taxon>Monopterus</taxon>
    </lineage>
</organism>
<dbReference type="GO" id="GO:0003676">
    <property type="term" value="F:nucleic acid binding"/>
    <property type="evidence" value="ECO:0007669"/>
    <property type="project" value="InterPro"/>
</dbReference>
<dbReference type="CDD" id="cd04317">
    <property type="entry name" value="EcAspRS_like_N"/>
    <property type="match status" value="1"/>
</dbReference>
<name>A0A3Q3INB1_MONAL</name>
<dbReference type="Gene3D" id="2.40.50.140">
    <property type="entry name" value="Nucleic acid-binding proteins"/>
    <property type="match status" value="1"/>
</dbReference>
<dbReference type="GO" id="GO:0006422">
    <property type="term" value="P:aspartyl-tRNA aminoacylation"/>
    <property type="evidence" value="ECO:0007669"/>
    <property type="project" value="TreeGrafter"/>
</dbReference>
<protein>
    <recommendedName>
        <fullName evidence="3">OB domain-containing protein</fullName>
    </recommendedName>
</protein>
<dbReference type="SUPFAM" id="SSF50249">
    <property type="entry name" value="Nucleic acid-binding proteins"/>
    <property type="match status" value="1"/>
</dbReference>
<feature type="domain" description="OB" evidence="3">
    <location>
        <begin position="17"/>
        <end position="98"/>
    </location>
</feature>
<evidence type="ECO:0000313" key="4">
    <source>
        <dbReference type="Ensembl" id="ENSMALP00000005199.1"/>
    </source>
</evidence>
<evidence type="ECO:0000256" key="2">
    <source>
        <dbReference type="ARBA" id="ARBA00023146"/>
    </source>
</evidence>
<dbReference type="GO" id="GO:0005739">
    <property type="term" value="C:mitochondrion"/>
    <property type="evidence" value="ECO:0007669"/>
    <property type="project" value="TreeGrafter"/>
</dbReference>
<dbReference type="Pfam" id="PF01336">
    <property type="entry name" value="tRNA_anti-codon"/>
    <property type="match status" value="1"/>
</dbReference>
<dbReference type="InterPro" id="IPR012340">
    <property type="entry name" value="NA-bd_OB-fold"/>
</dbReference>
<dbReference type="GO" id="GO:0004815">
    <property type="term" value="F:aspartate-tRNA ligase activity"/>
    <property type="evidence" value="ECO:0007669"/>
    <property type="project" value="TreeGrafter"/>
</dbReference>
<keyword evidence="2" id="KW-0030">Aminoacyl-tRNA synthetase</keyword>
<dbReference type="PANTHER" id="PTHR22594:SF5">
    <property type="entry name" value="ASPARTATE--TRNA LIGASE, MITOCHONDRIAL"/>
    <property type="match status" value="1"/>
</dbReference>
<dbReference type="STRING" id="43700.ENSMALP00000005199"/>
<dbReference type="Proteomes" id="UP000261600">
    <property type="component" value="Unplaced"/>
</dbReference>
<dbReference type="InterPro" id="IPR047089">
    <property type="entry name" value="Asp-tRNA-ligase_1_N"/>
</dbReference>
<reference evidence="4" key="1">
    <citation type="submission" date="2025-08" db="UniProtKB">
        <authorList>
            <consortium name="Ensembl"/>
        </authorList>
    </citation>
    <scope>IDENTIFICATION</scope>
</reference>
<sequence length="118" mass="13275">MSHTCGELRPDHVGERVTLCGWVQYLRHDLFVILRDFSGLTQILFPQEESASHLKAVLCDLTVESVIKVTGTVRQRPAGQENKGMPTGEIEVLAENVDVFNVCHKLPFEIKDFVKVRG</sequence>
<reference evidence="4" key="2">
    <citation type="submission" date="2025-09" db="UniProtKB">
        <authorList>
            <consortium name="Ensembl"/>
        </authorList>
    </citation>
    <scope>IDENTIFICATION</scope>
</reference>
<dbReference type="Ensembl" id="ENSMALT00000005318.1">
    <property type="protein sequence ID" value="ENSMALP00000005199.1"/>
    <property type="gene ID" value="ENSMALG00000003746.1"/>
</dbReference>
<keyword evidence="2" id="KW-0436">Ligase</keyword>
<keyword evidence="5" id="KW-1185">Reference proteome</keyword>
<evidence type="ECO:0000256" key="1">
    <source>
        <dbReference type="ARBA" id="ARBA00022917"/>
    </source>
</evidence>
<accession>A0A3Q3INB1</accession>
<evidence type="ECO:0000313" key="5">
    <source>
        <dbReference type="Proteomes" id="UP000261600"/>
    </source>
</evidence>
<keyword evidence="1" id="KW-0648">Protein biosynthesis</keyword>
<dbReference type="InterPro" id="IPR004365">
    <property type="entry name" value="NA-bd_OB_tRNA"/>
</dbReference>
<dbReference type="GO" id="GO:0005524">
    <property type="term" value="F:ATP binding"/>
    <property type="evidence" value="ECO:0007669"/>
    <property type="project" value="UniProtKB-KW"/>
</dbReference>
<dbReference type="PANTHER" id="PTHR22594">
    <property type="entry name" value="ASPARTYL/LYSYL-TRNA SYNTHETASE"/>
    <property type="match status" value="1"/>
</dbReference>